<dbReference type="Proteomes" id="UP001177744">
    <property type="component" value="Unassembled WGS sequence"/>
</dbReference>
<organism evidence="1 2">
    <name type="scientific">Cnephaeus nilssonii</name>
    <name type="common">Northern bat</name>
    <name type="synonym">Eptesicus nilssonii</name>
    <dbReference type="NCBI Taxonomy" id="3371016"/>
    <lineage>
        <taxon>Eukaryota</taxon>
        <taxon>Metazoa</taxon>
        <taxon>Chordata</taxon>
        <taxon>Craniata</taxon>
        <taxon>Vertebrata</taxon>
        <taxon>Euteleostomi</taxon>
        <taxon>Mammalia</taxon>
        <taxon>Eutheria</taxon>
        <taxon>Laurasiatheria</taxon>
        <taxon>Chiroptera</taxon>
        <taxon>Yangochiroptera</taxon>
        <taxon>Vespertilionidae</taxon>
        <taxon>Cnephaeus</taxon>
    </lineage>
</organism>
<evidence type="ECO:0000313" key="1">
    <source>
        <dbReference type="EMBL" id="KAK1327440.1"/>
    </source>
</evidence>
<proteinExistence type="predicted"/>
<comment type="caution">
    <text evidence="1">The sequence shown here is derived from an EMBL/GenBank/DDBJ whole genome shotgun (WGS) entry which is preliminary data.</text>
</comment>
<dbReference type="EMBL" id="JAULJE010000030">
    <property type="protein sequence ID" value="KAK1327440.1"/>
    <property type="molecule type" value="Genomic_DNA"/>
</dbReference>
<dbReference type="SUPFAM" id="SSF56672">
    <property type="entry name" value="DNA/RNA polymerases"/>
    <property type="match status" value="1"/>
</dbReference>
<reference evidence="1" key="1">
    <citation type="submission" date="2023-06" db="EMBL/GenBank/DDBJ databases">
        <title>Reference genome for the Northern bat (Eptesicus nilssonii), a most northern bat species.</title>
        <authorList>
            <person name="Laine V.N."/>
            <person name="Pulliainen A.T."/>
            <person name="Lilley T.M."/>
        </authorList>
    </citation>
    <scope>NUCLEOTIDE SEQUENCE</scope>
    <source>
        <strain evidence="1">BLF_Eptnil</strain>
        <tissue evidence="1">Kidney</tissue>
    </source>
</reference>
<dbReference type="AlphaFoldDB" id="A0AA40HAZ7"/>
<sequence length="276" mass="30629">MHVILGQVSSERQKLQKVLEILGQVSPERQNLQKVLEILGPVSPERQNLQMVLEILGQVSPERQNLQKVLEILGQVSLQRQNLQKVLEILGQVSPERQNLQKVLEILVQELKKALISAPALALPDVTKPFHLHRLDPVAAGWPACLRAVATTALLVKEADKQILGQELALTTPHAVEALLRGAPERWMSNTKIIQCQALLLDQPCVRFHKTLAINPASLLPDDDPEEPIHDCTEVTDAVQMPCPDLTDAPLSSPDKVLFTVGSIYVQDGIRYAEQR</sequence>
<dbReference type="InterPro" id="IPR043502">
    <property type="entry name" value="DNA/RNA_pol_sf"/>
</dbReference>
<protein>
    <submittedName>
        <fullName evidence="1">Uncharacterized protein</fullName>
    </submittedName>
</protein>
<gene>
    <name evidence="1" type="ORF">QTO34_014154</name>
</gene>
<accession>A0AA40HAZ7</accession>
<evidence type="ECO:0000313" key="2">
    <source>
        <dbReference type="Proteomes" id="UP001177744"/>
    </source>
</evidence>
<dbReference type="Gene3D" id="3.10.20.370">
    <property type="match status" value="1"/>
</dbReference>
<name>A0AA40HAZ7_CNENI</name>
<keyword evidence="2" id="KW-1185">Reference proteome</keyword>